<evidence type="ECO:0000313" key="2">
    <source>
        <dbReference type="Proteomes" id="UP001518990"/>
    </source>
</evidence>
<dbReference type="EMBL" id="JACTNF010000072">
    <property type="protein sequence ID" value="MBO1077341.1"/>
    <property type="molecule type" value="Genomic_DNA"/>
</dbReference>
<dbReference type="RefSeq" id="WP_207451499.1">
    <property type="nucleotide sequence ID" value="NZ_JACTNF010000072.1"/>
</dbReference>
<evidence type="ECO:0008006" key="3">
    <source>
        <dbReference type="Google" id="ProtNLM"/>
    </source>
</evidence>
<reference evidence="1 2" key="1">
    <citation type="submission" date="2020-09" db="EMBL/GenBank/DDBJ databases">
        <title>Roseomonas.</title>
        <authorList>
            <person name="Zhu W."/>
        </authorList>
    </citation>
    <scope>NUCLEOTIDE SEQUENCE [LARGE SCALE GENOMIC DNA]</scope>
    <source>
        <strain evidence="1 2">1311</strain>
    </source>
</reference>
<accession>A0ABS3KIQ0</accession>
<sequence length="165" mass="18130">MTAEIRRLRPKGHAAIAEMLQLALEMPLGLSDPARDELAGLLERYEPAPSWKFTMLSPEQLRIVLKKINASDKPALTLRVWSALVTHVQMNTGEIMASRSRLAEDAETTQQEVSRALSRLAEMGALIRLRPGRYAINPHVAWAGSLAARETASKGVAKLRVVSPA</sequence>
<evidence type="ECO:0000313" key="1">
    <source>
        <dbReference type="EMBL" id="MBO1077341.1"/>
    </source>
</evidence>
<name>A0ABS3KIQ0_9PROT</name>
<keyword evidence="2" id="KW-1185">Reference proteome</keyword>
<comment type="caution">
    <text evidence="1">The sequence shown here is derived from an EMBL/GenBank/DDBJ whole genome shotgun (WGS) entry which is preliminary data.</text>
</comment>
<proteinExistence type="predicted"/>
<gene>
    <name evidence="1" type="ORF">IAI60_22400</name>
</gene>
<organism evidence="1 2">
    <name type="scientific">Roseomonas marmotae</name>
    <dbReference type="NCBI Taxonomy" id="2768161"/>
    <lineage>
        <taxon>Bacteria</taxon>
        <taxon>Pseudomonadati</taxon>
        <taxon>Pseudomonadota</taxon>
        <taxon>Alphaproteobacteria</taxon>
        <taxon>Acetobacterales</taxon>
        <taxon>Roseomonadaceae</taxon>
        <taxon>Roseomonas</taxon>
    </lineage>
</organism>
<dbReference type="Proteomes" id="UP001518990">
    <property type="component" value="Unassembled WGS sequence"/>
</dbReference>
<protein>
    <recommendedName>
        <fullName evidence="3">Plasmid replication protein RepL domain-containing protein</fullName>
    </recommendedName>
</protein>